<keyword evidence="2" id="KW-0472">Membrane</keyword>
<dbReference type="AlphaFoldDB" id="S8BSJ5"/>
<dbReference type="OMA" id="CASEMWP"/>
<evidence type="ECO:0000313" key="3">
    <source>
        <dbReference type="EMBL" id="EPS38227.1"/>
    </source>
</evidence>
<evidence type="ECO:0000256" key="2">
    <source>
        <dbReference type="SAM" id="Phobius"/>
    </source>
</evidence>
<feature type="region of interest" description="Disordered" evidence="1">
    <location>
        <begin position="37"/>
        <end position="64"/>
    </location>
</feature>
<feature type="compositionally biased region" description="Basic and acidic residues" evidence="1">
    <location>
        <begin position="370"/>
        <end position="388"/>
    </location>
</feature>
<keyword evidence="2" id="KW-0812">Transmembrane</keyword>
<reference evidence="3 4" key="1">
    <citation type="journal article" date="2013" name="PLoS Genet.">
        <title>Genomic mechanisms accounting for the adaptation to parasitism in nematode-trapping fungi.</title>
        <authorList>
            <person name="Meerupati T."/>
            <person name="Andersson K.M."/>
            <person name="Friman E."/>
            <person name="Kumar D."/>
            <person name="Tunlid A."/>
            <person name="Ahren D."/>
        </authorList>
    </citation>
    <scope>NUCLEOTIDE SEQUENCE [LARGE SCALE GENOMIC DNA]</scope>
    <source>
        <strain evidence="3 4">CBS 200.50</strain>
    </source>
</reference>
<reference evidence="4" key="2">
    <citation type="submission" date="2013-04" db="EMBL/GenBank/DDBJ databases">
        <title>Genomic mechanisms accounting for the adaptation to parasitism in nematode-trapping fungi.</title>
        <authorList>
            <person name="Ahren D.G."/>
        </authorList>
    </citation>
    <scope>NUCLEOTIDE SEQUENCE [LARGE SCALE GENOMIC DNA]</scope>
    <source>
        <strain evidence="4">CBS 200.50</strain>
    </source>
</reference>
<evidence type="ECO:0008006" key="5">
    <source>
        <dbReference type="Google" id="ProtNLM"/>
    </source>
</evidence>
<keyword evidence="4" id="KW-1185">Reference proteome</keyword>
<protein>
    <recommendedName>
        <fullName evidence="5">Glycosyl transferase CAP10 domain-containing protein</fullName>
    </recommendedName>
</protein>
<comment type="caution">
    <text evidence="3">The sequence shown here is derived from an EMBL/GenBank/DDBJ whole genome shotgun (WGS) entry which is preliminary data.</text>
</comment>
<evidence type="ECO:0000256" key="1">
    <source>
        <dbReference type="SAM" id="MobiDB-lite"/>
    </source>
</evidence>
<dbReference type="InterPro" id="IPR021822">
    <property type="entry name" value="DUF3405"/>
</dbReference>
<feature type="compositionally biased region" description="Low complexity" evidence="1">
    <location>
        <begin position="40"/>
        <end position="51"/>
    </location>
</feature>
<accession>S8BSJ5</accession>
<keyword evidence="2" id="KW-1133">Transmembrane helix</keyword>
<dbReference type="eggNOG" id="ENOG502QW68">
    <property type="taxonomic scope" value="Eukaryota"/>
</dbReference>
<dbReference type="STRING" id="1284197.S8BSJ5"/>
<feature type="transmembrane region" description="Helical" evidence="2">
    <location>
        <begin position="122"/>
        <end position="141"/>
    </location>
</feature>
<dbReference type="OrthoDB" id="3353407at2759"/>
<dbReference type="EMBL" id="AQGS01000575">
    <property type="protein sequence ID" value="EPS38227.1"/>
    <property type="molecule type" value="Genomic_DNA"/>
</dbReference>
<gene>
    <name evidence="3" type="ORF">H072_8101</name>
</gene>
<name>S8BSJ5_DACHA</name>
<dbReference type="Proteomes" id="UP000015100">
    <property type="component" value="Unassembled WGS sequence"/>
</dbReference>
<feature type="region of interest" description="Disordered" evidence="1">
    <location>
        <begin position="346"/>
        <end position="391"/>
    </location>
</feature>
<dbReference type="PANTHER" id="PTHR36205:SF2">
    <property type="entry name" value="MAJOR FACILITATOR SUPERFAMILY TRANSPORTER"/>
    <property type="match status" value="1"/>
</dbReference>
<organism evidence="3 4">
    <name type="scientific">Dactylellina haptotyla (strain CBS 200.50)</name>
    <name type="common">Nematode-trapping fungus</name>
    <name type="synonym">Monacrosporium haptotylum</name>
    <dbReference type="NCBI Taxonomy" id="1284197"/>
    <lineage>
        <taxon>Eukaryota</taxon>
        <taxon>Fungi</taxon>
        <taxon>Dikarya</taxon>
        <taxon>Ascomycota</taxon>
        <taxon>Pezizomycotina</taxon>
        <taxon>Orbiliomycetes</taxon>
        <taxon>Orbiliales</taxon>
        <taxon>Orbiliaceae</taxon>
        <taxon>Dactylellina</taxon>
    </lineage>
</organism>
<dbReference type="Pfam" id="PF11885">
    <property type="entry name" value="DUF3405"/>
    <property type="match status" value="1"/>
</dbReference>
<evidence type="ECO:0000313" key="4">
    <source>
        <dbReference type="Proteomes" id="UP000015100"/>
    </source>
</evidence>
<proteinExistence type="predicted"/>
<dbReference type="HOGENOM" id="CLU_009650_2_1_1"/>
<dbReference type="PANTHER" id="PTHR36205">
    <property type="entry name" value="CHROMOSOME 19, WHOLE GENOME SHOTGUN SEQUENCE"/>
    <property type="match status" value="1"/>
</dbReference>
<sequence>MSTIGRLQRYVGALRPPIRITISSPTDNDYQELKADSVFSRSPSPRSSSDDYPPFLPSPVSRTGSNDFQDNSDLVWLKLKIRNRTIFGIAYPRILPRTTSKWGQKFSSQYNQRKRRCTRRQCIIFAVMLVLMAVCIPIGVIHHKRKSKQTGPNHGWGWGLPGMDENGWPIWEFTFEHMKFNYGGIKELVPKTDNVPEFPYTTAVTGKPTSISYSTTFASPTPIVFAPYPDRELEAQSGEYEGEYVACHGFDGKLLDASNPPSKVYKGIPWQRADEVLGSSELLGLDNTVCFEREALLTPYGFGDNSTAELKEDWKNVTSLDFSNVNWGKLQEECVFRNRGRFNPSPTTASGYVPPWVSPTGSPKPKKVKAKPEDEKAEKEKTEKEARDISGGPRYRHRTAVVLRSWDTFRFNPDDIINLRRLITELTLFSGGEYAVHVLVDVKDFNIPIWTDEQTYQETVEKVVPKEFRGIVELSNEPMMAANYWGAEWHDSYKSLFMPLQIFSRKHPEYDFIWQWEMDMRLIGHHYHFLENLAKWAKKQPRRELWERSTRHYIPALHGTWENYSNWVSSLYPETNSTIWGPILPERVLPIEPPKPPTEIPEDDNYEWGVGEEADLITLLPMFDPINGTWSLKDECVGYEEDIDVLPRRSAIVTASRLSKGLLWRMHEENAKRRHTCASEMWPATTCLHHGLKAVYAPHPIWFEKDWQNMTYVDGVFNGGTKGSAVKESVYGAMEHNFSGTTWFYNSRWARMLYRRWLGYDDNGGGREADAEHGNICLNGVLLHPVKEVTPANEH</sequence>